<feature type="domain" description="VWFA" evidence="2">
    <location>
        <begin position="379"/>
        <end position="580"/>
    </location>
</feature>
<dbReference type="Pfam" id="PF07705">
    <property type="entry name" value="CARDB"/>
    <property type="match status" value="1"/>
</dbReference>
<dbReference type="SMART" id="SM00327">
    <property type="entry name" value="VWA"/>
    <property type="match status" value="1"/>
</dbReference>
<dbReference type="AlphaFoldDB" id="A0A7G9Z3L2"/>
<dbReference type="PROSITE" id="PS50234">
    <property type="entry name" value="VWFA"/>
    <property type="match status" value="1"/>
</dbReference>
<dbReference type="Gene3D" id="2.60.40.10">
    <property type="entry name" value="Immunoglobulins"/>
    <property type="match status" value="1"/>
</dbReference>
<evidence type="ECO:0000256" key="1">
    <source>
        <dbReference type="SAM" id="Phobius"/>
    </source>
</evidence>
<feature type="transmembrane region" description="Helical" evidence="1">
    <location>
        <begin position="77"/>
        <end position="98"/>
    </location>
</feature>
<dbReference type="SUPFAM" id="SSF53300">
    <property type="entry name" value="vWA-like"/>
    <property type="match status" value="1"/>
</dbReference>
<dbReference type="PANTHER" id="PTHR10579:SF43">
    <property type="entry name" value="ZINC FINGER (C3HC4-TYPE RING FINGER) FAMILY PROTEIN"/>
    <property type="match status" value="1"/>
</dbReference>
<gene>
    <name evidence="3" type="ORF">PAHOCELH_00007</name>
</gene>
<evidence type="ECO:0000313" key="3">
    <source>
        <dbReference type="EMBL" id="QNO54846.1"/>
    </source>
</evidence>
<proteinExistence type="predicted"/>
<keyword evidence="1" id="KW-0472">Membrane</keyword>
<sequence length="794" mass="88698">MCSAVKFKGIAISLKNSTVLGKTENKPEMSNTKKNESFKYRIYHLNFGLLQTQIKIPAGKGDEKMGKVAKKMIMRKLLSCFIVFAILMSAMSVSVFALNYDNASKDVSNYPNSNSNSNSNSKDSLSSSSNITYALDNSTFTFTASDPHPDLVIIDIWRAGGTIYYKIKNQGTANAGASNTSLTVEGVFKASDYVAPLEPGAERTGSFTYNWTYTPLVDKITICANYQHTVTELNEANNCKSKTLVYPPPPPTPLPSEVPSRLGVYPAPYPAPSFCYGGGGGKSVSSNIGFSTGGAKDINNFHENIKNDYLPLPTDVTYEGLFYDYYFDTGEKEECLKLFCPSYIYAISNDPFSEEKEYYLSVGLNSGIKESDFQRKKLNLVIVLDISGSMRSSFSSYYYDRFGNRVEVNEPEDTGKAKIEVATEAVVALLDHLEDDDRFGMVLFNTGAEVAEPVSLVGAKNMQKLKGDILEISATGGTRLSAGMRLATELFEEFSDINQSEYENRIIFLTDAMPNLGETSEEGLLGMTENNANNRVYTTFIGIGVDFNTELVEYITKIRGANYYSVHSAKQFKERMDDEFEYMVTPLVFDLRLNLNATGYEIEKVYGSPEADEATGEIMKVKTLFPSKKEDGETRGGLILLKLRKLSPENSLKLNLKLKLNVSYEDRNGVIGSDEATVEFELEKKELDFFENSGIRKGILLSRYADIIKNWIIDERESIEKNETVRPSVNAEDGIIPPIVLGRWERQSIPLRVSEPYKELFKEFYVYFEKEMNAIGDDTLGQERDILNTLSGYD</sequence>
<dbReference type="Pfam" id="PF13519">
    <property type="entry name" value="VWA_2"/>
    <property type="match status" value="1"/>
</dbReference>
<dbReference type="InterPro" id="IPR051266">
    <property type="entry name" value="CLCR"/>
</dbReference>
<accession>A0A7G9Z3L2</accession>
<dbReference type="Gene3D" id="3.40.50.410">
    <property type="entry name" value="von Willebrand factor, type A domain"/>
    <property type="match status" value="1"/>
</dbReference>
<name>A0A7G9Z3L2_9EURY</name>
<keyword evidence="1" id="KW-1133">Transmembrane helix</keyword>
<dbReference type="InterPro" id="IPR011635">
    <property type="entry name" value="CARDB"/>
</dbReference>
<dbReference type="InterPro" id="IPR013783">
    <property type="entry name" value="Ig-like_fold"/>
</dbReference>
<dbReference type="InterPro" id="IPR002035">
    <property type="entry name" value="VWF_A"/>
</dbReference>
<dbReference type="PANTHER" id="PTHR10579">
    <property type="entry name" value="CALCIUM-ACTIVATED CHLORIDE CHANNEL REGULATOR"/>
    <property type="match status" value="1"/>
</dbReference>
<dbReference type="EMBL" id="MT631595">
    <property type="protein sequence ID" value="QNO54846.1"/>
    <property type="molecule type" value="Genomic_DNA"/>
</dbReference>
<reference evidence="3" key="1">
    <citation type="submission" date="2020-06" db="EMBL/GenBank/DDBJ databases">
        <title>Unique genomic features of the anaerobic methanotrophic archaea.</title>
        <authorList>
            <person name="Chadwick G.L."/>
            <person name="Skennerton C.T."/>
            <person name="Laso-Perez R."/>
            <person name="Leu A.O."/>
            <person name="Speth D.R."/>
            <person name="Yu H."/>
            <person name="Morgan-Lang C."/>
            <person name="Hatzenpichler R."/>
            <person name="Goudeau D."/>
            <person name="Malmstrom R."/>
            <person name="Brazelton W.J."/>
            <person name="Woyke T."/>
            <person name="Hallam S.J."/>
            <person name="Tyson G.W."/>
            <person name="Wegener G."/>
            <person name="Boetius A."/>
            <person name="Orphan V."/>
        </authorList>
    </citation>
    <scope>NUCLEOTIDE SEQUENCE</scope>
</reference>
<dbReference type="InterPro" id="IPR036465">
    <property type="entry name" value="vWFA_dom_sf"/>
</dbReference>
<keyword evidence="1" id="KW-0812">Transmembrane</keyword>
<evidence type="ECO:0000259" key="2">
    <source>
        <dbReference type="PROSITE" id="PS50234"/>
    </source>
</evidence>
<protein>
    <recommendedName>
        <fullName evidence="2">VWFA domain-containing protein</fullName>
    </recommendedName>
</protein>
<organism evidence="3">
    <name type="scientific">Candidatus Methanophaga sp. ANME-1 ERB7</name>
    <dbReference type="NCBI Taxonomy" id="2759913"/>
    <lineage>
        <taxon>Archaea</taxon>
        <taxon>Methanobacteriati</taxon>
        <taxon>Methanobacteriota</taxon>
        <taxon>Stenosarchaea group</taxon>
        <taxon>Methanomicrobia</taxon>
        <taxon>Candidatus Methanophagales</taxon>
        <taxon>Candidatus Methanophagaceae</taxon>
        <taxon>Candidatus Methanophaga</taxon>
    </lineage>
</organism>